<dbReference type="SMART" id="SM00558">
    <property type="entry name" value="JmjC"/>
    <property type="match status" value="1"/>
</dbReference>
<dbReference type="PANTHER" id="PTHR12461">
    <property type="entry name" value="HYPOXIA-INDUCIBLE FACTOR 1 ALPHA INHIBITOR-RELATED"/>
    <property type="match status" value="1"/>
</dbReference>
<reference evidence="7" key="1">
    <citation type="submission" date="2022-11" db="EMBL/GenBank/DDBJ databases">
        <title>Minimal conservation of predation-associated metabolite biosynthetic gene clusters underscores biosynthetic potential of Myxococcota including descriptions for ten novel species: Archangium lansinium sp. nov., Myxococcus landrumus sp. nov., Nannocystis bai.</title>
        <authorList>
            <person name="Ahearne A."/>
            <person name="Stevens C."/>
            <person name="Phillips K."/>
        </authorList>
    </citation>
    <scope>NUCLEOTIDE SEQUENCE</scope>
    <source>
        <strain evidence="7">Na p29</strain>
    </source>
</reference>
<dbReference type="InterPro" id="IPR003347">
    <property type="entry name" value="JmjC_dom"/>
</dbReference>
<feature type="domain" description="JmjC" evidence="6">
    <location>
        <begin position="55"/>
        <end position="224"/>
    </location>
</feature>
<keyword evidence="3" id="KW-0560">Oxidoreductase</keyword>
<feature type="region of interest" description="Disordered" evidence="5">
    <location>
        <begin position="16"/>
        <end position="35"/>
    </location>
</feature>
<evidence type="ECO:0000256" key="5">
    <source>
        <dbReference type="SAM" id="MobiDB-lite"/>
    </source>
</evidence>
<dbReference type="InterPro" id="IPR041667">
    <property type="entry name" value="Cupin_8"/>
</dbReference>
<evidence type="ECO:0000259" key="6">
    <source>
        <dbReference type="PROSITE" id="PS51184"/>
    </source>
</evidence>
<evidence type="ECO:0000256" key="4">
    <source>
        <dbReference type="ARBA" id="ARBA00023004"/>
    </source>
</evidence>
<dbReference type="AlphaFoldDB" id="A0A9X3EUC2"/>
<evidence type="ECO:0000313" key="7">
    <source>
        <dbReference type="EMBL" id="MCY1010201.1"/>
    </source>
</evidence>
<keyword evidence="2" id="KW-0479">Metal-binding</keyword>
<dbReference type="PROSITE" id="PS51184">
    <property type="entry name" value="JMJC"/>
    <property type="match status" value="1"/>
</dbReference>
<proteinExistence type="predicted"/>
<gene>
    <name evidence="7" type="ORF">OV079_32470</name>
</gene>
<organism evidence="7 8">
    <name type="scientific">Nannocystis pusilla</name>
    <dbReference type="NCBI Taxonomy" id="889268"/>
    <lineage>
        <taxon>Bacteria</taxon>
        <taxon>Pseudomonadati</taxon>
        <taxon>Myxococcota</taxon>
        <taxon>Polyangia</taxon>
        <taxon>Nannocystales</taxon>
        <taxon>Nannocystaceae</taxon>
        <taxon>Nannocystis</taxon>
    </lineage>
</organism>
<keyword evidence="4" id="KW-0408">Iron</keyword>
<dbReference type="GO" id="GO:0046872">
    <property type="term" value="F:metal ion binding"/>
    <property type="evidence" value="ECO:0007669"/>
    <property type="project" value="UniProtKB-KW"/>
</dbReference>
<evidence type="ECO:0000313" key="8">
    <source>
        <dbReference type="Proteomes" id="UP001150924"/>
    </source>
</evidence>
<name>A0A9X3EUC2_9BACT</name>
<dbReference type="Pfam" id="PF13621">
    <property type="entry name" value="Cupin_8"/>
    <property type="match status" value="1"/>
</dbReference>
<dbReference type="Gene3D" id="2.60.120.650">
    <property type="entry name" value="Cupin"/>
    <property type="match status" value="1"/>
</dbReference>
<dbReference type="Proteomes" id="UP001150924">
    <property type="component" value="Unassembled WGS sequence"/>
</dbReference>
<dbReference type="EMBL" id="JAPNKE010000002">
    <property type="protein sequence ID" value="MCY1010201.1"/>
    <property type="molecule type" value="Genomic_DNA"/>
</dbReference>
<comment type="cofactor">
    <cofactor evidence="1">
        <name>Fe(2+)</name>
        <dbReference type="ChEBI" id="CHEBI:29033"/>
    </cofactor>
</comment>
<dbReference type="PANTHER" id="PTHR12461:SF106">
    <property type="entry name" value="BIFUNCTIONAL PEPTIDASE AND ARGINYL-HYDROXYLASE JMJD5"/>
    <property type="match status" value="1"/>
</dbReference>
<evidence type="ECO:0000256" key="1">
    <source>
        <dbReference type="ARBA" id="ARBA00001954"/>
    </source>
</evidence>
<accession>A0A9X3EUC2</accession>
<keyword evidence="8" id="KW-1185">Reference proteome</keyword>
<dbReference type="GO" id="GO:0016491">
    <property type="term" value="F:oxidoreductase activity"/>
    <property type="evidence" value="ECO:0007669"/>
    <property type="project" value="UniProtKB-KW"/>
</dbReference>
<protein>
    <submittedName>
        <fullName evidence="7">Cupin-like domain-containing protein</fullName>
    </submittedName>
</protein>
<comment type="caution">
    <text evidence="7">The sequence shown here is derived from an EMBL/GenBank/DDBJ whole genome shotgun (WGS) entry which is preliminary data.</text>
</comment>
<evidence type="ECO:0000256" key="2">
    <source>
        <dbReference type="ARBA" id="ARBA00022723"/>
    </source>
</evidence>
<evidence type="ECO:0000256" key="3">
    <source>
        <dbReference type="ARBA" id="ARBA00023002"/>
    </source>
</evidence>
<sequence length="254" mass="29530">MDARFLREELRARDRGHRALRAGGAGRGQEQPPGLRQVPQIQDMKVGELIRILKEQPDHMYYMAQHPFRRCFKGLRADIHENPYLRRCIKYIPGAHMDSYLWIGPRGTMTPLHQDPMPNFLIQLVGRKLVYLFPPEQARKNLYIGQFERPSFSPVDVEAPDLDAWPNYRDCTPYRTVIGPGEMLHIPRNWGHAVRSLDISISISSFFITYGQLFKLLPEYVSDTWSRLRDGRRWDHVNERAGVNAPPRNADGRT</sequence>
<dbReference type="SUPFAM" id="SSF51197">
    <property type="entry name" value="Clavaminate synthase-like"/>
    <property type="match status" value="1"/>
</dbReference>